<proteinExistence type="predicted"/>
<comment type="caution">
    <text evidence="1">The sequence shown here is derived from an EMBL/GenBank/DDBJ whole genome shotgun (WGS) entry which is preliminary data.</text>
</comment>
<sequence length="108" mass="12198">MSLTKELYEEFRAQIFEVIDAGVLSEMTTQELTSQIEKAIAKLCENYSIPVPAVTRAELTKNMVDELIGLGPLQQLMMISPSPTSWLMVLKRFSSSETVKHKKQISHL</sequence>
<name>A0A0B8Q4G5_9VIBR</name>
<reference evidence="1 2" key="1">
    <citation type="submission" date="2015-01" db="EMBL/GenBank/DDBJ databases">
        <title>Vibrio sp. C94 JCM 19241 whole genome shotgun sequence.</title>
        <authorList>
            <person name="Sawabe T."/>
            <person name="Meirelles P."/>
            <person name="Feng G."/>
            <person name="Sayaka M."/>
            <person name="Hattori M."/>
            <person name="Ohkuma M."/>
        </authorList>
    </citation>
    <scope>NUCLEOTIDE SEQUENCE [LARGE SCALE GENOMIC DNA]</scope>
    <source>
        <strain evidence="2">JCM 19241</strain>
    </source>
</reference>
<evidence type="ECO:0000313" key="2">
    <source>
        <dbReference type="Proteomes" id="UP000031666"/>
    </source>
</evidence>
<dbReference type="GO" id="GO:0016787">
    <property type="term" value="F:hydrolase activity"/>
    <property type="evidence" value="ECO:0007669"/>
    <property type="project" value="UniProtKB-KW"/>
</dbReference>
<dbReference type="Gene3D" id="3.30.450.380">
    <property type="match status" value="1"/>
</dbReference>
<protein>
    <submittedName>
        <fullName evidence="1">Type II/IV secretion system ATP hydrolase tadA/virB11/cpaF</fullName>
    </submittedName>
</protein>
<dbReference type="EMBL" id="BBSC01000001">
    <property type="protein sequence ID" value="GAM73386.1"/>
    <property type="molecule type" value="Genomic_DNA"/>
</dbReference>
<dbReference type="AlphaFoldDB" id="A0A0B8Q4G5"/>
<reference evidence="1 2" key="2">
    <citation type="submission" date="2015-01" db="EMBL/GenBank/DDBJ databases">
        <authorList>
            <consortium name="NBRP consortium"/>
            <person name="Sawabe T."/>
            <person name="Meirelles P."/>
            <person name="Feng G."/>
            <person name="Sayaka M."/>
            <person name="Hattori M."/>
            <person name="Ohkuma M."/>
        </authorList>
    </citation>
    <scope>NUCLEOTIDE SEQUENCE [LARGE SCALE GENOMIC DNA]</scope>
    <source>
        <strain evidence="2">JCM 19241</strain>
    </source>
</reference>
<keyword evidence="1" id="KW-0378">Hydrolase</keyword>
<organism evidence="1 2">
    <name type="scientific">Vibrio ishigakensis</name>
    <dbReference type="NCBI Taxonomy" id="1481914"/>
    <lineage>
        <taxon>Bacteria</taxon>
        <taxon>Pseudomonadati</taxon>
        <taxon>Pseudomonadota</taxon>
        <taxon>Gammaproteobacteria</taxon>
        <taxon>Vibrionales</taxon>
        <taxon>Vibrionaceae</taxon>
        <taxon>Vibrio</taxon>
    </lineage>
</organism>
<evidence type="ECO:0000313" key="1">
    <source>
        <dbReference type="EMBL" id="GAM73386.1"/>
    </source>
</evidence>
<gene>
    <name evidence="1" type="ORF">JCM19241_2841</name>
</gene>
<dbReference type="Proteomes" id="UP000031666">
    <property type="component" value="Unassembled WGS sequence"/>
</dbReference>
<dbReference type="STRING" id="1481914.JCM19241_2841"/>
<accession>A0A0B8Q4G5</accession>